<feature type="region of interest" description="Disordered" evidence="4">
    <location>
        <begin position="617"/>
        <end position="682"/>
    </location>
</feature>
<dbReference type="HOGENOM" id="CLU_385719_0_0_2"/>
<dbReference type="EMBL" id="CP000968">
    <property type="protein sequence ID" value="ACB07432.1"/>
    <property type="molecule type" value="Genomic_DNA"/>
</dbReference>
<evidence type="ECO:0000256" key="4">
    <source>
        <dbReference type="SAM" id="MobiDB-lite"/>
    </source>
</evidence>
<comment type="pathway">
    <text evidence="1">Protein modification; protein ubiquitination.</text>
</comment>
<dbReference type="PhylomeDB" id="B1L4Q3"/>
<dbReference type="eggNOG" id="arCOG02499">
    <property type="taxonomic scope" value="Archaea"/>
</dbReference>
<keyword evidence="5" id="KW-0812">Transmembrane</keyword>
<dbReference type="InterPro" id="IPR011050">
    <property type="entry name" value="Pectin_lyase_fold/virulence"/>
</dbReference>
<dbReference type="Proteomes" id="UP000001686">
    <property type="component" value="Chromosome"/>
</dbReference>
<dbReference type="Pfam" id="PF05048">
    <property type="entry name" value="NosD"/>
    <property type="match status" value="1"/>
</dbReference>
<name>B1L4Q3_KORCO</name>
<evidence type="ECO:0000256" key="2">
    <source>
        <dbReference type="ARBA" id="ARBA00022737"/>
    </source>
</evidence>
<dbReference type="InterPro" id="IPR006633">
    <property type="entry name" value="Carb-bd_sugar_hydrolysis-dom"/>
</dbReference>
<reference evidence="7 8" key="1">
    <citation type="journal article" date="2008" name="Proc. Natl. Acad. Sci. U.S.A.">
        <title>A korarchaeal genome reveals new insights into the evolution of the Archaea.</title>
        <authorList>
            <person name="Elkins J.G."/>
            <person name="Podar M."/>
            <person name="Graham D.E."/>
            <person name="Makarova K.S."/>
            <person name="Wolf Y."/>
            <person name="Randau L."/>
            <person name="Hedlund B.P."/>
            <person name="Brochier-Armanet C."/>
            <person name="Kunin V."/>
            <person name="Anderson I."/>
            <person name="Lapidus A."/>
            <person name="Goltsman E."/>
            <person name="Barry K."/>
            <person name="Koonin E.V."/>
            <person name="Hugenholtz P."/>
            <person name="Kyrpides N."/>
            <person name="Wanner G."/>
            <person name="Richardson P."/>
            <person name="Keller M."/>
            <person name="Stetter K.O."/>
        </authorList>
    </citation>
    <scope>NUCLEOTIDE SEQUENCE [LARGE SCALE GENOMIC DNA]</scope>
    <source>
        <strain evidence="8">OPF8</strain>
    </source>
</reference>
<evidence type="ECO:0000313" key="8">
    <source>
        <dbReference type="Proteomes" id="UP000001686"/>
    </source>
</evidence>
<feature type="domain" description="Carbohydrate-binding/sugar hydrolysis" evidence="6">
    <location>
        <begin position="188"/>
        <end position="335"/>
    </location>
</feature>
<evidence type="ECO:0000256" key="1">
    <source>
        <dbReference type="ARBA" id="ARBA00004906"/>
    </source>
</evidence>
<dbReference type="PANTHER" id="PTHR22990:SF15">
    <property type="entry name" value="F-BOX ONLY PROTEIN 10"/>
    <property type="match status" value="1"/>
</dbReference>
<dbReference type="NCBIfam" id="TIGR03804">
    <property type="entry name" value="para_beta_helix"/>
    <property type="match status" value="5"/>
</dbReference>
<feature type="domain" description="Carbohydrate-binding/sugar hydrolysis" evidence="6">
    <location>
        <begin position="40"/>
        <end position="157"/>
    </location>
</feature>
<dbReference type="InterPro" id="IPR051550">
    <property type="entry name" value="SCF-Subunits/Alg-Epimerases"/>
</dbReference>
<feature type="region of interest" description="Disordered" evidence="4">
    <location>
        <begin position="348"/>
        <end position="369"/>
    </location>
</feature>
<evidence type="ECO:0000256" key="3">
    <source>
        <dbReference type="ARBA" id="ARBA00022786"/>
    </source>
</evidence>
<keyword evidence="2" id="KW-0677">Repeat</keyword>
<dbReference type="InParanoid" id="B1L4Q3"/>
<organism evidence="7 8">
    <name type="scientific">Korarchaeum cryptofilum (strain OPF8)</name>
    <dbReference type="NCBI Taxonomy" id="374847"/>
    <lineage>
        <taxon>Archaea</taxon>
        <taxon>Thermoproteota</taxon>
        <taxon>Candidatus Korarchaeia</taxon>
        <taxon>Candidatus Korarchaeales</taxon>
        <taxon>Candidatus Korarchaeaceae</taxon>
        <taxon>Candidatus Korarchaeum</taxon>
    </lineage>
</organism>
<gene>
    <name evidence="7" type="ordered locus">Kcr_0680</name>
</gene>
<dbReference type="InterPro" id="IPR007742">
    <property type="entry name" value="NosD_dom"/>
</dbReference>
<accession>B1L4Q3</accession>
<keyword evidence="8" id="KW-1185">Reference proteome</keyword>
<feature type="compositionally biased region" description="Low complexity" evidence="4">
    <location>
        <begin position="617"/>
        <end position="673"/>
    </location>
</feature>
<dbReference type="PANTHER" id="PTHR22990">
    <property type="entry name" value="F-BOX ONLY PROTEIN"/>
    <property type="match status" value="1"/>
</dbReference>
<dbReference type="SMART" id="SM00710">
    <property type="entry name" value="PbH1"/>
    <property type="match status" value="9"/>
</dbReference>
<dbReference type="AlphaFoldDB" id="B1L4Q3"/>
<dbReference type="InterPro" id="IPR012334">
    <property type="entry name" value="Pectin_lyas_fold"/>
</dbReference>
<dbReference type="SUPFAM" id="SSF51126">
    <property type="entry name" value="Pectin lyase-like"/>
    <property type="match status" value="2"/>
</dbReference>
<keyword evidence="3" id="KW-0833">Ubl conjugation pathway</keyword>
<evidence type="ECO:0000256" key="5">
    <source>
        <dbReference type="SAM" id="Phobius"/>
    </source>
</evidence>
<evidence type="ECO:0000313" key="7">
    <source>
        <dbReference type="EMBL" id="ACB07432.1"/>
    </source>
</evidence>
<protein>
    <submittedName>
        <fullName evidence="7">Periplasmic copper-binding</fullName>
    </submittedName>
</protein>
<dbReference type="InterPro" id="IPR006626">
    <property type="entry name" value="PbH1"/>
</dbReference>
<dbReference type="KEGG" id="kcr:Kcr_0680"/>
<sequence>MLGLLIAGISGNFQQVHARILWSGETIYIRSNGDIDWRPSGASPPPISTPDRVHYDITGDITTTGYGIVVERDNIIINGNGHTIKGPENVVGIYLEGRNNVTVMRTTIREYHSGIGLIRSSEISILGNHLIENNYGIFMEVSSNNVISNIRIGVITTAESIIESSHEEAIYIHSSSGNTIKGSIIESNYRGILLSGSDGNIIKYNTLRNNGERGIIVGGSGNTIQGNTITANGAGIDVRSPGNTFLGNTIESNRDYGIRLSSSNSNTIAGNTIRGNGYGIYLTGSNGNNIHENNITNNGNGVYLSSSSGNRFWLNNFTNNNVQVSATMEQNYWNASYPTGGNYWSDCRGTDAKKGPNQDQSGSDGIVDTPYSINPNNIDYLPRGLYFRTPITVPPMTPLLRIKVSISSLGAPATAPPGIRVSVPMTIHYETLAPTHVLARITSGATEVWSYDFGSKDGTGDLSYTATFNAPSSPGSYTYRLEVGYGPSLSSFTVNDSRDFSIQVPIVAKVIIMNFAAPPTASAGSSVPVPVTVHYEIIGSTSVLVSICRWTNSYWDCVWGNPDSSVSRSGTGDLSYTATFNAPSSPGSYTYEIRACYQSAGRWDIMDRKTFQLQVISPPTSQATQTPTSTTQVPPQTSTTQTQSSTPQPQTSSTTQTQPPTSTQTSTTQTQSPAPSPSPSQPPLSLDLTGLLLIAVVAIALIIAILLLRIRAKPPA</sequence>
<feature type="transmembrane region" description="Helical" evidence="5">
    <location>
        <begin position="688"/>
        <end position="708"/>
    </location>
</feature>
<evidence type="ECO:0000259" key="6">
    <source>
        <dbReference type="SMART" id="SM00722"/>
    </source>
</evidence>
<dbReference type="SMART" id="SM00722">
    <property type="entry name" value="CASH"/>
    <property type="match status" value="2"/>
</dbReference>
<dbReference type="InterPro" id="IPR022441">
    <property type="entry name" value="Para_beta_helix_rpt-2"/>
</dbReference>
<keyword evidence="5" id="KW-0472">Membrane</keyword>
<dbReference type="GeneID" id="6093963"/>
<dbReference type="Gene3D" id="2.160.20.10">
    <property type="entry name" value="Single-stranded right-handed beta-helix, Pectin lyase-like"/>
    <property type="match status" value="2"/>
</dbReference>
<keyword evidence="5" id="KW-1133">Transmembrane helix</keyword>
<proteinExistence type="predicted"/>
<dbReference type="EnsemblBacteria" id="ACB07432">
    <property type="protein sequence ID" value="ACB07432"/>
    <property type="gene ID" value="Kcr_0680"/>
</dbReference>
<dbReference type="RefSeq" id="WP_012309329.1">
    <property type="nucleotide sequence ID" value="NC_010482.1"/>
</dbReference>